<gene>
    <name evidence="1" type="ORF">GGR93_001840</name>
</gene>
<sequence>MTTIFTRTGFDPMGRYGGTVIDDRMIEGDMW</sequence>
<keyword evidence="2" id="KW-1185">Reference proteome</keyword>
<proteinExistence type="predicted"/>
<comment type="caution">
    <text evidence="1">The sequence shown here is derived from an EMBL/GenBank/DDBJ whole genome shotgun (WGS) entry which is preliminary data.</text>
</comment>
<reference evidence="1 2" key="1">
    <citation type="submission" date="2020-08" db="EMBL/GenBank/DDBJ databases">
        <title>Genomic Encyclopedia of Type Strains, Phase IV (KMG-IV): sequencing the most valuable type-strain genomes for metagenomic binning, comparative biology and taxonomic classification.</title>
        <authorList>
            <person name="Goeker M."/>
        </authorList>
    </citation>
    <scope>NUCLEOTIDE SEQUENCE [LARGE SCALE GENOMIC DNA]</scope>
    <source>
        <strain evidence="1 2">DSM 101015</strain>
    </source>
</reference>
<evidence type="ECO:0000313" key="2">
    <source>
        <dbReference type="Proteomes" id="UP000565745"/>
    </source>
</evidence>
<organism evidence="1 2">
    <name type="scientific">Sulfitobacter noctilucicola</name>
    <dbReference type="NCBI Taxonomy" id="1342301"/>
    <lineage>
        <taxon>Bacteria</taxon>
        <taxon>Pseudomonadati</taxon>
        <taxon>Pseudomonadota</taxon>
        <taxon>Alphaproteobacteria</taxon>
        <taxon>Rhodobacterales</taxon>
        <taxon>Roseobacteraceae</taxon>
        <taxon>Sulfitobacter</taxon>
    </lineage>
</organism>
<accession>A0A7W6Q5Q8</accession>
<dbReference type="Proteomes" id="UP000565745">
    <property type="component" value="Unassembled WGS sequence"/>
</dbReference>
<dbReference type="AlphaFoldDB" id="A0A7W6Q5Q8"/>
<evidence type="ECO:0000313" key="1">
    <source>
        <dbReference type="EMBL" id="MBB4174067.1"/>
    </source>
</evidence>
<protein>
    <submittedName>
        <fullName evidence="1">Uncharacterized protein</fullName>
    </submittedName>
</protein>
<dbReference type="EMBL" id="JACIFU010000002">
    <property type="protein sequence ID" value="MBB4174067.1"/>
    <property type="molecule type" value="Genomic_DNA"/>
</dbReference>
<name>A0A7W6Q5Q8_9RHOB</name>